<evidence type="ECO:0000256" key="14">
    <source>
        <dbReference type="ARBA" id="ARBA00024209"/>
    </source>
</evidence>
<keyword evidence="5" id="KW-0808">Transferase</keyword>
<feature type="transmembrane region" description="Helical" evidence="15">
    <location>
        <begin position="233"/>
        <end position="252"/>
    </location>
</feature>
<evidence type="ECO:0000256" key="1">
    <source>
        <dbReference type="ARBA" id="ARBA00000900"/>
    </source>
</evidence>
<dbReference type="GO" id="GO:0030247">
    <property type="term" value="F:polysaccharide binding"/>
    <property type="evidence" value="ECO:0007669"/>
    <property type="project" value="InterPro"/>
</dbReference>
<keyword evidence="20" id="KW-1185">Reference proteome</keyword>
<evidence type="ECO:0000256" key="9">
    <source>
        <dbReference type="ARBA" id="ARBA00022771"/>
    </source>
</evidence>
<evidence type="ECO:0000256" key="6">
    <source>
        <dbReference type="ARBA" id="ARBA00022692"/>
    </source>
</evidence>
<comment type="subcellular location">
    <subcellularLocation>
        <location evidence="2">Membrane</location>
        <topology evidence="2">Single-pass membrane protein</topology>
    </subcellularLocation>
</comment>
<dbReference type="InterPro" id="IPR046948">
    <property type="entry name" value="ATL20-22-like"/>
</dbReference>
<gene>
    <name evidence="19" type="ORF">RND81_14G100700</name>
</gene>
<keyword evidence="8 16" id="KW-0732">Signal</keyword>
<feature type="domain" description="RING-type" evidence="17">
    <location>
        <begin position="318"/>
        <end position="355"/>
    </location>
</feature>
<dbReference type="EMBL" id="JBDFQZ010000014">
    <property type="protein sequence ID" value="KAK9665258.1"/>
    <property type="molecule type" value="Genomic_DNA"/>
</dbReference>
<dbReference type="EC" id="2.3.2.27" evidence="4"/>
<evidence type="ECO:0000256" key="12">
    <source>
        <dbReference type="ARBA" id="ARBA00022989"/>
    </source>
</evidence>
<keyword evidence="9" id="KW-0863">Zinc-finger</keyword>
<dbReference type="Gene3D" id="3.30.40.10">
    <property type="entry name" value="Zinc/RING finger domain, C3HC4 (zinc finger)"/>
    <property type="match status" value="1"/>
</dbReference>
<evidence type="ECO:0000256" key="16">
    <source>
        <dbReference type="SAM" id="SignalP"/>
    </source>
</evidence>
<evidence type="ECO:0000256" key="7">
    <source>
        <dbReference type="ARBA" id="ARBA00022723"/>
    </source>
</evidence>
<keyword evidence="13 15" id="KW-0472">Membrane</keyword>
<dbReference type="InterPro" id="IPR013083">
    <property type="entry name" value="Znf_RING/FYVE/PHD"/>
</dbReference>
<feature type="signal peptide" evidence="16">
    <location>
        <begin position="1"/>
        <end position="27"/>
    </location>
</feature>
<protein>
    <recommendedName>
        <fullName evidence="4">RING-type E3 ubiquitin transferase</fullName>
        <ecNumber evidence="4">2.3.2.27</ecNumber>
    </recommendedName>
</protein>
<dbReference type="InterPro" id="IPR025287">
    <property type="entry name" value="WAK_GUB"/>
</dbReference>
<keyword evidence="10" id="KW-0833">Ubl conjugation pathway</keyword>
<dbReference type="AlphaFoldDB" id="A0AAW1GQI1"/>
<evidence type="ECO:0000313" key="20">
    <source>
        <dbReference type="Proteomes" id="UP001443914"/>
    </source>
</evidence>
<evidence type="ECO:0000256" key="10">
    <source>
        <dbReference type="ARBA" id="ARBA00022786"/>
    </source>
</evidence>
<comment type="similarity">
    <text evidence="14">Belongs to the RING-type zinc finger family. ATL subfamily.</text>
</comment>
<dbReference type="GO" id="GO:0008270">
    <property type="term" value="F:zinc ion binding"/>
    <property type="evidence" value="ECO:0007669"/>
    <property type="project" value="UniProtKB-KW"/>
</dbReference>
<comment type="pathway">
    <text evidence="3">Protein modification; protein ubiquitination.</text>
</comment>
<proteinExistence type="inferred from homology"/>
<dbReference type="Proteomes" id="UP001443914">
    <property type="component" value="Unassembled WGS sequence"/>
</dbReference>
<evidence type="ECO:0000313" key="19">
    <source>
        <dbReference type="EMBL" id="KAK9665258.1"/>
    </source>
</evidence>
<evidence type="ECO:0000256" key="15">
    <source>
        <dbReference type="SAM" id="Phobius"/>
    </source>
</evidence>
<keyword evidence="12 15" id="KW-1133">Transmembrane helix</keyword>
<dbReference type="SUPFAM" id="SSF57850">
    <property type="entry name" value="RING/U-box"/>
    <property type="match status" value="1"/>
</dbReference>
<evidence type="ECO:0000256" key="13">
    <source>
        <dbReference type="ARBA" id="ARBA00023136"/>
    </source>
</evidence>
<keyword evidence="11" id="KW-0862">Zinc</keyword>
<dbReference type="Pfam" id="PF13947">
    <property type="entry name" value="GUB_WAK_bind"/>
    <property type="match status" value="1"/>
</dbReference>
<evidence type="ECO:0000256" key="3">
    <source>
        <dbReference type="ARBA" id="ARBA00004906"/>
    </source>
</evidence>
<organism evidence="19 20">
    <name type="scientific">Saponaria officinalis</name>
    <name type="common">Common soapwort</name>
    <name type="synonym">Lychnis saponaria</name>
    <dbReference type="NCBI Taxonomy" id="3572"/>
    <lineage>
        <taxon>Eukaryota</taxon>
        <taxon>Viridiplantae</taxon>
        <taxon>Streptophyta</taxon>
        <taxon>Embryophyta</taxon>
        <taxon>Tracheophyta</taxon>
        <taxon>Spermatophyta</taxon>
        <taxon>Magnoliopsida</taxon>
        <taxon>eudicotyledons</taxon>
        <taxon>Gunneridae</taxon>
        <taxon>Pentapetalae</taxon>
        <taxon>Caryophyllales</taxon>
        <taxon>Caryophyllaceae</taxon>
        <taxon>Caryophylleae</taxon>
        <taxon>Saponaria</taxon>
    </lineage>
</organism>
<comment type="caution">
    <text evidence="19">The sequence shown here is derived from an EMBL/GenBank/DDBJ whole genome shotgun (WGS) entry which is preliminary data.</text>
</comment>
<evidence type="ECO:0000256" key="5">
    <source>
        <dbReference type="ARBA" id="ARBA00022679"/>
    </source>
</evidence>
<dbReference type="InterPro" id="IPR001841">
    <property type="entry name" value="Znf_RING"/>
</dbReference>
<dbReference type="Pfam" id="PF13639">
    <property type="entry name" value="zf-RING_2"/>
    <property type="match status" value="1"/>
</dbReference>
<evidence type="ECO:0000256" key="4">
    <source>
        <dbReference type="ARBA" id="ARBA00012483"/>
    </source>
</evidence>
<dbReference type="GO" id="GO:0061630">
    <property type="term" value="F:ubiquitin protein ligase activity"/>
    <property type="evidence" value="ECO:0007669"/>
    <property type="project" value="UniProtKB-EC"/>
</dbReference>
<feature type="transmembrane region" description="Helical" evidence="15">
    <location>
        <begin position="203"/>
        <end position="221"/>
    </location>
</feature>
<keyword evidence="7" id="KW-0479">Metal-binding</keyword>
<feature type="domain" description="Wall-associated receptor kinase galacturonan-binding" evidence="18">
    <location>
        <begin position="48"/>
        <end position="105"/>
    </location>
</feature>
<dbReference type="PANTHER" id="PTHR46279">
    <property type="entry name" value="RING/U-BOX SUPERFAMILY PROTEIN"/>
    <property type="match status" value="1"/>
</dbReference>
<accession>A0AAW1GQI1</accession>
<evidence type="ECO:0000259" key="18">
    <source>
        <dbReference type="Pfam" id="PF13947"/>
    </source>
</evidence>
<evidence type="ECO:0000256" key="8">
    <source>
        <dbReference type="ARBA" id="ARBA00022729"/>
    </source>
</evidence>
<dbReference type="PANTHER" id="PTHR46279:SF10">
    <property type="entry name" value="RING-TYPE E3 UBIQUITIN TRANSFERASE"/>
    <property type="match status" value="1"/>
</dbReference>
<keyword evidence="6 15" id="KW-0812">Transmembrane</keyword>
<reference evidence="19" key="1">
    <citation type="submission" date="2024-03" db="EMBL/GenBank/DDBJ databases">
        <title>WGS assembly of Saponaria officinalis var. Norfolk2.</title>
        <authorList>
            <person name="Jenkins J."/>
            <person name="Shu S."/>
            <person name="Grimwood J."/>
            <person name="Barry K."/>
            <person name="Goodstein D."/>
            <person name="Schmutz J."/>
            <person name="Leebens-Mack J."/>
            <person name="Osbourn A."/>
        </authorList>
    </citation>
    <scope>NUCLEOTIDE SEQUENCE [LARGE SCALE GENOMIC DNA]</scope>
    <source>
        <strain evidence="19">JIC</strain>
    </source>
</reference>
<feature type="chain" id="PRO_5044013406" description="RING-type E3 ubiquitin transferase" evidence="16">
    <location>
        <begin position="28"/>
        <end position="381"/>
    </location>
</feature>
<evidence type="ECO:0000259" key="17">
    <source>
        <dbReference type="Pfam" id="PF13639"/>
    </source>
</evidence>
<evidence type="ECO:0000256" key="2">
    <source>
        <dbReference type="ARBA" id="ARBA00004167"/>
    </source>
</evidence>
<name>A0AAW1GQI1_SAPOF</name>
<sequence>MKQCPRLTISRLFFLFVVLYSLNYINGQYCSPNNCPKGVNRSASEDDFAVRYPFRLKDQHSRSCGKPGFELYCDKTFGTLIQLPNNVVFRVDFISYYNQYITLSDPYNCLPRNLMSLNLTNSPFKARYNQELWMYNCSGEYQYMFGIDRIDCLSGSGYTVIGARYGARDSVGPNCSFVKILKAPKSYYSSYYYSSSSSIDLTWAGQFGSGQLGLWFTFLGWVGSGSVPNTSGLAVVLVPILIGVVIATLLVLCCYCCRYQTSTTTVTNTNATIRSQRTHPSTTSVVVVTGGLDQVTIDSYPVVVLGETGSVLKSDDETCSICLSDYQPRETLKILPECLHRFHKDCIDPWLRSKEKKLIVLQHKENSYSTEYFVPNRTIHD</sequence>
<evidence type="ECO:0000256" key="11">
    <source>
        <dbReference type="ARBA" id="ARBA00022833"/>
    </source>
</evidence>
<comment type="catalytic activity">
    <reaction evidence="1">
        <text>S-ubiquitinyl-[E2 ubiquitin-conjugating enzyme]-L-cysteine + [acceptor protein]-L-lysine = [E2 ubiquitin-conjugating enzyme]-L-cysteine + N(6)-ubiquitinyl-[acceptor protein]-L-lysine.</text>
        <dbReference type="EC" id="2.3.2.27"/>
    </reaction>
</comment>
<dbReference type="GO" id="GO:0016020">
    <property type="term" value="C:membrane"/>
    <property type="evidence" value="ECO:0007669"/>
    <property type="project" value="UniProtKB-SubCell"/>
</dbReference>